<proteinExistence type="predicted"/>
<gene>
    <name evidence="2" type="ORF">BZG36_04372</name>
</gene>
<dbReference type="AlphaFoldDB" id="A0A261XVW8"/>
<dbReference type="CDD" id="cd00082">
    <property type="entry name" value="HisKA"/>
    <property type="match status" value="1"/>
</dbReference>
<evidence type="ECO:0000259" key="1">
    <source>
        <dbReference type="Pfam" id="PF00512"/>
    </source>
</evidence>
<sequence length="230" mass="25454">MVCSVERNKRRRQDVDLPMMHSMVLYLSPTGECLSHLATDDGNPSTWISTSHTIADHIPFKTSHDLSCFLATLLRLSTHAIPSITSTDQKEAKQVDAPKRDSDICFIPCTNRLLEAYLTVHAPNVILCVLHTVDKGLMTPPLESPSIEPVALPFLTHPSLATDLRTHLNGLLGMLQLLKDTDLSAEQKEYVDCVEGCGEGVLRVVEGLETQSARLWSHHAFGQLALEDHK</sequence>
<dbReference type="InterPro" id="IPR003661">
    <property type="entry name" value="HisK_dim/P_dom"/>
</dbReference>
<dbReference type="SUPFAM" id="SSF47384">
    <property type="entry name" value="Homodimeric domain of signal transducing histidine kinase"/>
    <property type="match status" value="1"/>
</dbReference>
<dbReference type="Proteomes" id="UP000242875">
    <property type="component" value="Unassembled WGS sequence"/>
</dbReference>
<dbReference type="EMBL" id="MVBO01000148">
    <property type="protein sequence ID" value="OZJ02493.1"/>
    <property type="molecule type" value="Genomic_DNA"/>
</dbReference>
<protein>
    <recommendedName>
        <fullName evidence="1">Signal transduction histidine kinase dimerisation/phosphoacceptor domain-containing protein</fullName>
    </recommendedName>
</protein>
<dbReference type="GO" id="GO:0000155">
    <property type="term" value="F:phosphorelay sensor kinase activity"/>
    <property type="evidence" value="ECO:0007669"/>
    <property type="project" value="InterPro"/>
</dbReference>
<dbReference type="Gene3D" id="1.10.287.130">
    <property type="match status" value="1"/>
</dbReference>
<comment type="caution">
    <text evidence="2">The sequence shown here is derived from an EMBL/GenBank/DDBJ whole genome shotgun (WGS) entry which is preliminary data.</text>
</comment>
<evidence type="ECO:0000313" key="3">
    <source>
        <dbReference type="Proteomes" id="UP000242875"/>
    </source>
</evidence>
<name>A0A261XVW8_9FUNG</name>
<reference evidence="2 3" key="1">
    <citation type="journal article" date="2017" name="Mycologia">
        <title>Bifiguratus adelaidae, gen. et sp. nov., a new member of Mucoromycotina in endophytic and soil-dwelling habitats.</title>
        <authorList>
            <person name="Torres-Cruz T.J."/>
            <person name="Billingsley Tobias T.L."/>
            <person name="Almatruk M."/>
            <person name="Hesse C."/>
            <person name="Kuske C.R."/>
            <person name="Desiro A."/>
            <person name="Benucci G.M."/>
            <person name="Bonito G."/>
            <person name="Stajich J.E."/>
            <person name="Dunlap C."/>
            <person name="Arnold A.E."/>
            <person name="Porras-Alfaro A."/>
        </authorList>
    </citation>
    <scope>NUCLEOTIDE SEQUENCE [LARGE SCALE GENOMIC DNA]</scope>
    <source>
        <strain evidence="2 3">AZ0501</strain>
    </source>
</reference>
<accession>A0A261XVW8</accession>
<keyword evidence="3" id="KW-1185">Reference proteome</keyword>
<organism evidence="2 3">
    <name type="scientific">Bifiguratus adelaidae</name>
    <dbReference type="NCBI Taxonomy" id="1938954"/>
    <lineage>
        <taxon>Eukaryota</taxon>
        <taxon>Fungi</taxon>
        <taxon>Fungi incertae sedis</taxon>
        <taxon>Mucoromycota</taxon>
        <taxon>Mucoromycotina</taxon>
        <taxon>Endogonomycetes</taxon>
        <taxon>Endogonales</taxon>
        <taxon>Endogonales incertae sedis</taxon>
        <taxon>Bifiguratus</taxon>
    </lineage>
</organism>
<evidence type="ECO:0000313" key="2">
    <source>
        <dbReference type="EMBL" id="OZJ02493.1"/>
    </source>
</evidence>
<dbReference type="InterPro" id="IPR036097">
    <property type="entry name" value="HisK_dim/P_sf"/>
</dbReference>
<dbReference type="Pfam" id="PF00512">
    <property type="entry name" value="HisKA"/>
    <property type="match status" value="1"/>
</dbReference>
<feature type="domain" description="Signal transduction histidine kinase dimerisation/phosphoacceptor" evidence="1">
    <location>
        <begin position="161"/>
        <end position="208"/>
    </location>
</feature>